<feature type="region of interest" description="Disordered" evidence="6">
    <location>
        <begin position="1"/>
        <end position="38"/>
    </location>
</feature>
<comment type="caution">
    <text evidence="8">The sequence shown here is derived from an EMBL/GenBank/DDBJ whole genome shotgun (WGS) entry which is preliminary data.</text>
</comment>
<keyword evidence="2" id="KW-1003">Cell membrane</keyword>
<proteinExistence type="predicted"/>
<feature type="transmembrane region" description="Helical" evidence="7">
    <location>
        <begin position="152"/>
        <end position="172"/>
    </location>
</feature>
<keyword evidence="9" id="KW-1185">Reference proteome</keyword>
<feature type="transmembrane region" description="Helical" evidence="7">
    <location>
        <begin position="210"/>
        <end position="228"/>
    </location>
</feature>
<feature type="transmembrane region" description="Helical" evidence="7">
    <location>
        <begin position="361"/>
        <end position="379"/>
    </location>
</feature>
<feature type="transmembrane region" description="Helical" evidence="7">
    <location>
        <begin position="391"/>
        <end position="411"/>
    </location>
</feature>
<dbReference type="Pfam" id="PF02653">
    <property type="entry name" value="BPD_transp_2"/>
    <property type="match status" value="1"/>
</dbReference>
<feature type="compositionally biased region" description="Gly residues" evidence="6">
    <location>
        <begin position="17"/>
        <end position="28"/>
    </location>
</feature>
<name>A0ABN2X1R2_9MICO</name>
<dbReference type="CDD" id="cd06580">
    <property type="entry name" value="TM_PBP1_transp_TpRbsC_like"/>
    <property type="match status" value="1"/>
</dbReference>
<dbReference type="Proteomes" id="UP001500984">
    <property type="component" value="Unassembled WGS sequence"/>
</dbReference>
<dbReference type="EMBL" id="BAAAPZ010000011">
    <property type="protein sequence ID" value="GAA2101672.1"/>
    <property type="molecule type" value="Genomic_DNA"/>
</dbReference>
<dbReference type="InterPro" id="IPR001851">
    <property type="entry name" value="ABC_transp_permease"/>
</dbReference>
<keyword evidence="4 7" id="KW-1133">Transmembrane helix</keyword>
<evidence type="ECO:0000256" key="4">
    <source>
        <dbReference type="ARBA" id="ARBA00022989"/>
    </source>
</evidence>
<dbReference type="RefSeq" id="WP_291792527.1">
    <property type="nucleotide sequence ID" value="NZ_BAAAPZ010000011.1"/>
</dbReference>
<evidence type="ECO:0000313" key="8">
    <source>
        <dbReference type="EMBL" id="GAA2101672.1"/>
    </source>
</evidence>
<reference evidence="9" key="1">
    <citation type="journal article" date="2019" name="Int. J. Syst. Evol. Microbiol.">
        <title>The Global Catalogue of Microorganisms (GCM) 10K type strain sequencing project: providing services to taxonomists for standard genome sequencing and annotation.</title>
        <authorList>
            <consortium name="The Broad Institute Genomics Platform"/>
            <consortium name="The Broad Institute Genome Sequencing Center for Infectious Disease"/>
            <person name="Wu L."/>
            <person name="Ma J."/>
        </authorList>
    </citation>
    <scope>NUCLEOTIDE SEQUENCE [LARGE SCALE GENOMIC DNA]</scope>
    <source>
        <strain evidence="9">JCM 15900</strain>
    </source>
</reference>
<keyword evidence="3 7" id="KW-0812">Transmembrane</keyword>
<organism evidence="8 9">
    <name type="scientific">Brevibacterium salitolerans</name>
    <dbReference type="NCBI Taxonomy" id="1403566"/>
    <lineage>
        <taxon>Bacteria</taxon>
        <taxon>Bacillati</taxon>
        <taxon>Actinomycetota</taxon>
        <taxon>Actinomycetes</taxon>
        <taxon>Micrococcales</taxon>
        <taxon>Brevibacteriaceae</taxon>
        <taxon>Brevibacterium</taxon>
    </lineage>
</organism>
<evidence type="ECO:0000256" key="5">
    <source>
        <dbReference type="ARBA" id="ARBA00023136"/>
    </source>
</evidence>
<feature type="transmembrane region" description="Helical" evidence="7">
    <location>
        <begin position="50"/>
        <end position="69"/>
    </location>
</feature>
<evidence type="ECO:0000256" key="6">
    <source>
        <dbReference type="SAM" id="MobiDB-lite"/>
    </source>
</evidence>
<sequence length="422" mass="43546">MSEKTASPAPVPSGSGATSGTGDPGTGGRQPARRGEPRPGVLRDLLSGSWMVSLLSIVVGLLVGAVLIAASNPAVQDTLGYLFARPSDFFVATWNVVTEAYLALFRGAVFDWQATSFVRSVRPLTESLVAATPLILAGLGIALGFRSGLFNIGGQGQVIIGAVCAGFLGYWLTLPLGIHMLVALLGGVVGGAVWGGIAGALKARTGANEVIVTIMLNSIAGFLIAYLLKQQWFTRSGSANPQSRSVDDTAALFPLLPDPFRLNAGFLLAVAATVFVWWLLERSTLGFEFRAVGENPHAARTAGISVGRVTFLVMALAGALAGLAGAAQVLGTEDKLTIGIAGSLGFDAITVALLGRSRPLGTFLAGLLFGAFKAGGYTMQAQTGTPIDIVLVVQSVIVLLIAAPPLVRGLFRLPVPAGKEAR</sequence>
<feature type="transmembrane region" description="Helical" evidence="7">
    <location>
        <begin position="336"/>
        <end position="354"/>
    </location>
</feature>
<comment type="subcellular location">
    <subcellularLocation>
        <location evidence="1">Cell membrane</location>
        <topology evidence="1">Multi-pass membrane protein</topology>
    </subcellularLocation>
</comment>
<feature type="transmembrane region" description="Helical" evidence="7">
    <location>
        <begin position="309"/>
        <end position="330"/>
    </location>
</feature>
<protein>
    <submittedName>
        <fullName evidence="8">ABC transporter permease</fullName>
    </submittedName>
</protein>
<feature type="transmembrane region" description="Helical" evidence="7">
    <location>
        <begin position="128"/>
        <end position="145"/>
    </location>
</feature>
<evidence type="ECO:0000256" key="7">
    <source>
        <dbReference type="SAM" id="Phobius"/>
    </source>
</evidence>
<keyword evidence="5 7" id="KW-0472">Membrane</keyword>
<evidence type="ECO:0000313" key="9">
    <source>
        <dbReference type="Proteomes" id="UP001500984"/>
    </source>
</evidence>
<feature type="transmembrane region" description="Helical" evidence="7">
    <location>
        <begin position="178"/>
        <end position="198"/>
    </location>
</feature>
<evidence type="ECO:0000256" key="2">
    <source>
        <dbReference type="ARBA" id="ARBA00022475"/>
    </source>
</evidence>
<evidence type="ECO:0000256" key="1">
    <source>
        <dbReference type="ARBA" id="ARBA00004651"/>
    </source>
</evidence>
<dbReference type="PANTHER" id="PTHR47089">
    <property type="entry name" value="ABC TRANSPORTER, PERMEASE PROTEIN"/>
    <property type="match status" value="1"/>
</dbReference>
<accession>A0ABN2X1R2</accession>
<dbReference type="PANTHER" id="PTHR47089:SF1">
    <property type="entry name" value="GUANOSINE ABC TRANSPORTER PERMEASE PROTEIN NUPP"/>
    <property type="match status" value="1"/>
</dbReference>
<feature type="transmembrane region" description="Helical" evidence="7">
    <location>
        <begin position="89"/>
        <end position="108"/>
    </location>
</feature>
<evidence type="ECO:0000256" key="3">
    <source>
        <dbReference type="ARBA" id="ARBA00022692"/>
    </source>
</evidence>
<gene>
    <name evidence="8" type="ORF">GCM10009823_24580</name>
</gene>
<feature type="transmembrane region" description="Helical" evidence="7">
    <location>
        <begin position="262"/>
        <end position="280"/>
    </location>
</feature>